<name>A0A317N2Q7_9GAMM</name>
<organism evidence="2 3">
    <name type="scientific">Plasticicumulans acidivorans</name>
    <dbReference type="NCBI Taxonomy" id="886464"/>
    <lineage>
        <taxon>Bacteria</taxon>
        <taxon>Pseudomonadati</taxon>
        <taxon>Pseudomonadota</taxon>
        <taxon>Gammaproteobacteria</taxon>
        <taxon>Candidatus Competibacteraceae</taxon>
        <taxon>Plasticicumulans</taxon>
    </lineage>
</organism>
<feature type="chain" id="PRO_5016281364" evidence="1">
    <location>
        <begin position="24"/>
        <end position="214"/>
    </location>
</feature>
<feature type="signal peptide" evidence="1">
    <location>
        <begin position="1"/>
        <end position="23"/>
    </location>
</feature>
<gene>
    <name evidence="2" type="ORF">C7443_10276</name>
</gene>
<keyword evidence="1" id="KW-0732">Signal</keyword>
<evidence type="ECO:0000313" key="3">
    <source>
        <dbReference type="Proteomes" id="UP000246569"/>
    </source>
</evidence>
<sequence length="214" mass="23433">MLRWLLRLATISLCLTSVFSASAGNADNVRKTVLPAYNETVYSVSAASCEIRWTVKRFRETAGFGISERSQCFLPLAEQADYRSNLLKAVMADTNHLEGMRNFSWGRLQRGDANDEYGVRLAQAAAASKHWSASKGAVVRYPEGVNRFVIELLNRHRIFSELAASFDALGLELTVNGVEEVRTGELPGAGAPGGKYPIDCAVTFAISKKTDAPR</sequence>
<reference evidence="2 3" key="1">
    <citation type="submission" date="2018-05" db="EMBL/GenBank/DDBJ databases">
        <title>Genomic Encyclopedia of Type Strains, Phase IV (KMG-IV): sequencing the most valuable type-strain genomes for metagenomic binning, comparative biology and taxonomic classification.</title>
        <authorList>
            <person name="Goeker M."/>
        </authorList>
    </citation>
    <scope>NUCLEOTIDE SEQUENCE [LARGE SCALE GENOMIC DNA]</scope>
    <source>
        <strain evidence="2 3">DSM 23606</strain>
    </source>
</reference>
<evidence type="ECO:0000313" key="2">
    <source>
        <dbReference type="EMBL" id="PWV64427.1"/>
    </source>
</evidence>
<dbReference type="RefSeq" id="WP_110017094.1">
    <property type="nucleotide sequence ID" value="NZ_QGTJ01000002.1"/>
</dbReference>
<evidence type="ECO:0000256" key="1">
    <source>
        <dbReference type="SAM" id="SignalP"/>
    </source>
</evidence>
<dbReference type="EMBL" id="QGTJ01000002">
    <property type="protein sequence ID" value="PWV64427.1"/>
    <property type="molecule type" value="Genomic_DNA"/>
</dbReference>
<comment type="caution">
    <text evidence="2">The sequence shown here is derived from an EMBL/GenBank/DDBJ whole genome shotgun (WGS) entry which is preliminary data.</text>
</comment>
<accession>A0A317N2Q7</accession>
<protein>
    <submittedName>
        <fullName evidence="2">Uncharacterized protein</fullName>
    </submittedName>
</protein>
<proteinExistence type="predicted"/>
<dbReference type="Proteomes" id="UP000246569">
    <property type="component" value="Unassembled WGS sequence"/>
</dbReference>
<dbReference type="AlphaFoldDB" id="A0A317N2Q7"/>
<keyword evidence="3" id="KW-1185">Reference proteome</keyword>